<name>A0ABW2LDY9_9PSEU</name>
<dbReference type="EMBL" id="JBHTCJ010000001">
    <property type="protein sequence ID" value="MFC7339893.1"/>
    <property type="molecule type" value="Genomic_DNA"/>
</dbReference>
<comment type="caution">
    <text evidence="10">The sequence shown here is derived from an EMBL/GenBank/DDBJ whole genome shotgun (WGS) entry which is preliminary data.</text>
</comment>
<sequence>MTLRGHRLEITAGIAVAAGSTAAFTAPPDQLQGDLQRLMYVHVPAAWTAFLAFGITLLGGAMWLWRRDPRYDRLGAASAEVGVFFTGLTLVQGSVWGKPVWGVWWTWDPRLVTTAIMFFVYLGYLALRRASADPAARAHRSAVFGVVAFVQVPVVHMSVLWWRTLHQPPTVLRPGAPAIDPAMLAALLINVLAFTSLFVVLVRLRMRIAAAQQRAEQRDDEAELAGAAVAAPRLGGAHHD</sequence>
<feature type="transmembrane region" description="Helical" evidence="8">
    <location>
        <begin position="139"/>
        <end position="162"/>
    </location>
</feature>
<dbReference type="PANTHER" id="PTHR30071">
    <property type="entry name" value="HEME EXPORTER PROTEIN C"/>
    <property type="match status" value="1"/>
</dbReference>
<evidence type="ECO:0000256" key="4">
    <source>
        <dbReference type="ARBA" id="ARBA00022692"/>
    </source>
</evidence>
<feature type="transmembrane region" description="Helical" evidence="8">
    <location>
        <begin position="109"/>
        <end position="127"/>
    </location>
</feature>
<keyword evidence="7 8" id="KW-0472">Membrane</keyword>
<dbReference type="InterPro" id="IPR003557">
    <property type="entry name" value="Cyt_c_biogenesis_CcmC"/>
</dbReference>
<dbReference type="Pfam" id="PF01578">
    <property type="entry name" value="Cytochrom_C_asm"/>
    <property type="match status" value="1"/>
</dbReference>
<feature type="transmembrane region" description="Helical" evidence="8">
    <location>
        <begin position="182"/>
        <end position="204"/>
    </location>
</feature>
<keyword evidence="5" id="KW-0201">Cytochrome c-type biogenesis</keyword>
<evidence type="ECO:0000256" key="7">
    <source>
        <dbReference type="ARBA" id="ARBA00023136"/>
    </source>
</evidence>
<comment type="similarity">
    <text evidence="2">Belongs to the CcmC/CycZ/HelC family.</text>
</comment>
<evidence type="ECO:0000313" key="10">
    <source>
        <dbReference type="EMBL" id="MFC7339893.1"/>
    </source>
</evidence>
<keyword evidence="6 8" id="KW-1133">Transmembrane helix</keyword>
<organism evidence="10 11">
    <name type="scientific">Saccharopolyspora griseoalba</name>
    <dbReference type="NCBI Taxonomy" id="1431848"/>
    <lineage>
        <taxon>Bacteria</taxon>
        <taxon>Bacillati</taxon>
        <taxon>Actinomycetota</taxon>
        <taxon>Actinomycetes</taxon>
        <taxon>Pseudonocardiales</taxon>
        <taxon>Pseudonocardiaceae</taxon>
        <taxon>Saccharopolyspora</taxon>
    </lineage>
</organism>
<dbReference type="RefSeq" id="WP_380662841.1">
    <property type="nucleotide sequence ID" value="NZ_JBHTCJ010000001.1"/>
</dbReference>
<accession>A0ABW2LDY9</accession>
<dbReference type="PANTHER" id="PTHR30071:SF1">
    <property type="entry name" value="CYTOCHROME B_B6 PROTEIN-RELATED"/>
    <property type="match status" value="1"/>
</dbReference>
<keyword evidence="11" id="KW-1185">Reference proteome</keyword>
<feature type="transmembrane region" description="Helical" evidence="8">
    <location>
        <begin position="77"/>
        <end position="97"/>
    </location>
</feature>
<evidence type="ECO:0000259" key="9">
    <source>
        <dbReference type="Pfam" id="PF01578"/>
    </source>
</evidence>
<reference evidence="11" key="1">
    <citation type="journal article" date="2019" name="Int. J. Syst. Evol. Microbiol.">
        <title>The Global Catalogue of Microorganisms (GCM) 10K type strain sequencing project: providing services to taxonomists for standard genome sequencing and annotation.</title>
        <authorList>
            <consortium name="The Broad Institute Genomics Platform"/>
            <consortium name="The Broad Institute Genome Sequencing Center for Infectious Disease"/>
            <person name="Wu L."/>
            <person name="Ma J."/>
        </authorList>
    </citation>
    <scope>NUCLEOTIDE SEQUENCE [LARGE SCALE GENOMIC DNA]</scope>
    <source>
        <strain evidence="11">WLHS5</strain>
    </source>
</reference>
<gene>
    <name evidence="10" type="primary">ccsA</name>
    <name evidence="10" type="ORF">ACFQRI_00605</name>
</gene>
<evidence type="ECO:0000256" key="5">
    <source>
        <dbReference type="ARBA" id="ARBA00022748"/>
    </source>
</evidence>
<evidence type="ECO:0000256" key="6">
    <source>
        <dbReference type="ARBA" id="ARBA00022989"/>
    </source>
</evidence>
<comment type="subcellular location">
    <subcellularLocation>
        <location evidence="1">Membrane</location>
        <topology evidence="1">Multi-pass membrane protein</topology>
    </subcellularLocation>
</comment>
<evidence type="ECO:0000256" key="1">
    <source>
        <dbReference type="ARBA" id="ARBA00004141"/>
    </source>
</evidence>
<dbReference type="InterPro" id="IPR002541">
    <property type="entry name" value="Cyt_c_assembly"/>
</dbReference>
<evidence type="ECO:0000256" key="3">
    <source>
        <dbReference type="ARBA" id="ARBA00016463"/>
    </source>
</evidence>
<evidence type="ECO:0000256" key="2">
    <source>
        <dbReference type="ARBA" id="ARBA00005840"/>
    </source>
</evidence>
<keyword evidence="4 8" id="KW-0812">Transmembrane</keyword>
<dbReference type="PRINTS" id="PR01386">
    <property type="entry name" value="CCMCBIOGNSIS"/>
</dbReference>
<dbReference type="Proteomes" id="UP001596504">
    <property type="component" value="Unassembled WGS sequence"/>
</dbReference>
<feature type="transmembrane region" description="Helical" evidence="8">
    <location>
        <begin position="47"/>
        <end position="65"/>
    </location>
</feature>
<protein>
    <recommendedName>
        <fullName evidence="3">Heme exporter protein C</fullName>
    </recommendedName>
</protein>
<dbReference type="InterPro" id="IPR045062">
    <property type="entry name" value="Cyt_c_biogenesis_CcsA/CcmC"/>
</dbReference>
<proteinExistence type="inferred from homology"/>
<evidence type="ECO:0000313" key="11">
    <source>
        <dbReference type="Proteomes" id="UP001596504"/>
    </source>
</evidence>
<evidence type="ECO:0000256" key="8">
    <source>
        <dbReference type="SAM" id="Phobius"/>
    </source>
</evidence>
<feature type="domain" description="Cytochrome c assembly protein" evidence="9">
    <location>
        <begin position="19"/>
        <end position="166"/>
    </location>
</feature>